<dbReference type="InterPro" id="IPR052355">
    <property type="entry name" value="CENP-V-like"/>
</dbReference>
<evidence type="ECO:0000256" key="2">
    <source>
        <dbReference type="ARBA" id="ARBA00022723"/>
    </source>
</evidence>
<comment type="similarity">
    <text evidence="1">Belongs to the Gfa family.</text>
</comment>
<organism evidence="5 6">
    <name type="scientific">Venturia effusa</name>
    <dbReference type="NCBI Taxonomy" id="50376"/>
    <lineage>
        <taxon>Eukaryota</taxon>
        <taxon>Fungi</taxon>
        <taxon>Dikarya</taxon>
        <taxon>Ascomycota</taxon>
        <taxon>Pezizomycotina</taxon>
        <taxon>Dothideomycetes</taxon>
        <taxon>Pleosporomycetidae</taxon>
        <taxon>Venturiales</taxon>
        <taxon>Venturiaceae</taxon>
        <taxon>Venturia</taxon>
    </lineage>
</organism>
<reference evidence="5 6" key="1">
    <citation type="submission" date="2019-07" db="EMBL/GenBank/DDBJ databases">
        <title>Finished genome of Venturia effusa.</title>
        <authorList>
            <person name="Young C.A."/>
            <person name="Cox M.P."/>
            <person name="Ganley A.R.D."/>
            <person name="David W.J."/>
        </authorList>
    </citation>
    <scope>NUCLEOTIDE SEQUENCE [LARGE SCALE GENOMIC DNA]</scope>
    <source>
        <strain evidence="6">albino</strain>
    </source>
</reference>
<dbReference type="STRING" id="50376.A0A517L122"/>
<dbReference type="OrthoDB" id="2993351at2759"/>
<dbReference type="PANTHER" id="PTHR28620">
    <property type="entry name" value="CENTROMERE PROTEIN V"/>
    <property type="match status" value="1"/>
</dbReference>
<sequence>MATINPPHEYKGSCQCGQVVFKASLSKPLTEPPYRITNCSCSICTRNGILNVYVPRSDVTFLSGWDALKNFRFNTRSVEHKFCPECGSSVLIDPLCFYNGVEGFEKAPDILGLNVRMFEGVDVKKLELTGQGAFATLREMMGSGPA</sequence>
<gene>
    <name evidence="5" type="ORF">FKW77_003585</name>
</gene>
<evidence type="ECO:0000256" key="3">
    <source>
        <dbReference type="ARBA" id="ARBA00022833"/>
    </source>
</evidence>
<protein>
    <recommendedName>
        <fullName evidence="4">CENP-V/GFA domain-containing protein</fullName>
    </recommendedName>
</protein>
<dbReference type="Proteomes" id="UP000316270">
    <property type="component" value="Chromosome 3"/>
</dbReference>
<dbReference type="AlphaFoldDB" id="A0A517L122"/>
<dbReference type="InterPro" id="IPR006913">
    <property type="entry name" value="CENP-V/GFA"/>
</dbReference>
<name>A0A517L122_9PEZI</name>
<feature type="domain" description="CENP-V/GFA" evidence="4">
    <location>
        <begin position="10"/>
        <end position="135"/>
    </location>
</feature>
<proteinExistence type="inferred from homology"/>
<accession>A0A517L122</accession>
<evidence type="ECO:0000259" key="4">
    <source>
        <dbReference type="PROSITE" id="PS51891"/>
    </source>
</evidence>
<dbReference type="SUPFAM" id="SSF51316">
    <property type="entry name" value="Mss4-like"/>
    <property type="match status" value="1"/>
</dbReference>
<dbReference type="InterPro" id="IPR011057">
    <property type="entry name" value="Mss4-like_sf"/>
</dbReference>
<dbReference type="PANTHER" id="PTHR28620:SF1">
    <property type="entry name" value="CENP-V_GFA DOMAIN-CONTAINING PROTEIN"/>
    <property type="match status" value="1"/>
</dbReference>
<evidence type="ECO:0000313" key="6">
    <source>
        <dbReference type="Proteomes" id="UP000316270"/>
    </source>
</evidence>
<dbReference type="Gene3D" id="2.170.150.70">
    <property type="match status" value="1"/>
</dbReference>
<dbReference type="GO" id="GO:0016846">
    <property type="term" value="F:carbon-sulfur lyase activity"/>
    <property type="evidence" value="ECO:0007669"/>
    <property type="project" value="InterPro"/>
</dbReference>
<dbReference type="EMBL" id="CP042187">
    <property type="protein sequence ID" value="QDS69337.1"/>
    <property type="molecule type" value="Genomic_DNA"/>
</dbReference>
<dbReference type="PROSITE" id="PS51891">
    <property type="entry name" value="CENP_V_GFA"/>
    <property type="match status" value="1"/>
</dbReference>
<keyword evidence="6" id="KW-1185">Reference proteome</keyword>
<evidence type="ECO:0000313" key="5">
    <source>
        <dbReference type="EMBL" id="QDS69337.1"/>
    </source>
</evidence>
<dbReference type="Pfam" id="PF04828">
    <property type="entry name" value="GFA"/>
    <property type="match status" value="1"/>
</dbReference>
<keyword evidence="2" id="KW-0479">Metal-binding</keyword>
<dbReference type="GO" id="GO:0046872">
    <property type="term" value="F:metal ion binding"/>
    <property type="evidence" value="ECO:0007669"/>
    <property type="project" value="UniProtKB-KW"/>
</dbReference>
<evidence type="ECO:0000256" key="1">
    <source>
        <dbReference type="ARBA" id="ARBA00005495"/>
    </source>
</evidence>
<keyword evidence="3" id="KW-0862">Zinc</keyword>